<comment type="subcellular location">
    <subcellularLocation>
        <location evidence="4">Cytoplasm</location>
    </subcellularLocation>
</comment>
<protein>
    <recommendedName>
        <fullName evidence="7">Ribonuclease HII</fullName>
        <ecNumber evidence="6">3.1.26.4</ecNumber>
    </recommendedName>
</protein>
<keyword evidence="8" id="KW-0963">Cytoplasm</keyword>
<evidence type="ECO:0000256" key="2">
    <source>
        <dbReference type="ARBA" id="ARBA00001936"/>
    </source>
</evidence>
<dbReference type="PROSITE" id="PS51975">
    <property type="entry name" value="RNASE_H_2"/>
    <property type="match status" value="1"/>
</dbReference>
<evidence type="ECO:0000256" key="6">
    <source>
        <dbReference type="ARBA" id="ARBA00012180"/>
    </source>
</evidence>
<dbReference type="Gene3D" id="3.30.420.10">
    <property type="entry name" value="Ribonuclease H-like superfamily/Ribonuclease H"/>
    <property type="match status" value="1"/>
</dbReference>
<evidence type="ECO:0000256" key="13">
    <source>
        <dbReference type="ARBA" id="ARBA00023211"/>
    </source>
</evidence>
<dbReference type="GO" id="GO:0005737">
    <property type="term" value="C:cytoplasm"/>
    <property type="evidence" value="ECO:0007669"/>
    <property type="project" value="UniProtKB-SubCell"/>
</dbReference>
<dbReference type="GO" id="GO:0046872">
    <property type="term" value="F:metal ion binding"/>
    <property type="evidence" value="ECO:0007669"/>
    <property type="project" value="UniProtKB-KW"/>
</dbReference>
<dbReference type="EC" id="3.1.26.4" evidence="6"/>
<feature type="domain" description="RNase H type-2" evidence="14">
    <location>
        <begin position="37"/>
        <end position="243"/>
    </location>
</feature>
<dbReference type="NCBIfam" id="NF000595">
    <property type="entry name" value="PRK00015.1-3"/>
    <property type="match status" value="1"/>
</dbReference>
<evidence type="ECO:0000256" key="7">
    <source>
        <dbReference type="ARBA" id="ARBA00019179"/>
    </source>
</evidence>
<dbReference type="PANTHER" id="PTHR10954:SF18">
    <property type="entry name" value="RIBONUCLEASE HII"/>
    <property type="match status" value="1"/>
</dbReference>
<proteinExistence type="inferred from homology"/>
<evidence type="ECO:0000256" key="1">
    <source>
        <dbReference type="ARBA" id="ARBA00000077"/>
    </source>
</evidence>
<dbReference type="InterPro" id="IPR012337">
    <property type="entry name" value="RNaseH-like_sf"/>
</dbReference>
<keyword evidence="13" id="KW-0464">Manganese</keyword>
<dbReference type="InterPro" id="IPR001352">
    <property type="entry name" value="RNase_HII/HIII"/>
</dbReference>
<evidence type="ECO:0000256" key="10">
    <source>
        <dbReference type="ARBA" id="ARBA00022723"/>
    </source>
</evidence>
<organism evidence="15">
    <name type="scientific">viral metagenome</name>
    <dbReference type="NCBI Taxonomy" id="1070528"/>
    <lineage>
        <taxon>unclassified sequences</taxon>
        <taxon>metagenomes</taxon>
        <taxon>organismal metagenomes</taxon>
    </lineage>
</organism>
<dbReference type="AlphaFoldDB" id="A0A6C0HXE9"/>
<accession>A0A6C0HXE9</accession>
<dbReference type="CDD" id="cd07182">
    <property type="entry name" value="RNase_HII_bacteria_HII_like"/>
    <property type="match status" value="1"/>
</dbReference>
<evidence type="ECO:0000259" key="14">
    <source>
        <dbReference type="PROSITE" id="PS51975"/>
    </source>
</evidence>
<evidence type="ECO:0000256" key="9">
    <source>
        <dbReference type="ARBA" id="ARBA00022722"/>
    </source>
</evidence>
<keyword evidence="9" id="KW-0540">Nuclease</keyword>
<comment type="cofactor">
    <cofactor evidence="3">
        <name>Mg(2+)</name>
        <dbReference type="ChEBI" id="CHEBI:18420"/>
    </cofactor>
</comment>
<dbReference type="GO" id="GO:0006298">
    <property type="term" value="P:mismatch repair"/>
    <property type="evidence" value="ECO:0007669"/>
    <property type="project" value="TreeGrafter"/>
</dbReference>
<dbReference type="InterPro" id="IPR022898">
    <property type="entry name" value="RNase_HII"/>
</dbReference>
<evidence type="ECO:0000313" key="15">
    <source>
        <dbReference type="EMBL" id="QHT85100.1"/>
    </source>
</evidence>
<evidence type="ECO:0000256" key="5">
    <source>
        <dbReference type="ARBA" id="ARBA00007383"/>
    </source>
</evidence>
<keyword evidence="11" id="KW-0255">Endonuclease</keyword>
<name>A0A6C0HXE9_9ZZZZ</name>
<dbReference type="PANTHER" id="PTHR10954">
    <property type="entry name" value="RIBONUCLEASE H2 SUBUNIT A"/>
    <property type="match status" value="1"/>
</dbReference>
<evidence type="ECO:0000256" key="3">
    <source>
        <dbReference type="ARBA" id="ARBA00001946"/>
    </source>
</evidence>
<evidence type="ECO:0000256" key="12">
    <source>
        <dbReference type="ARBA" id="ARBA00022801"/>
    </source>
</evidence>
<evidence type="ECO:0000256" key="11">
    <source>
        <dbReference type="ARBA" id="ARBA00022759"/>
    </source>
</evidence>
<dbReference type="GO" id="GO:0003723">
    <property type="term" value="F:RNA binding"/>
    <property type="evidence" value="ECO:0007669"/>
    <property type="project" value="InterPro"/>
</dbReference>
<sequence>MDTNTLVAAAEVEAEKPKKVRVKQQPLNKYYSEDENIVEIGVDEVGRGPLFGRVYTAAVILPKDDSFDHSKMKDSKKFHSKQKILEAAEYIKQNAIAWSVGYESETTIDEINILQATQQAMHSAINKCIDQQQSKQVKLLVDGNYFKPIVKYNPVRKMLEQVDYVCVEGGDNKYTAIAAASIIAKVARDTYIEELCSANPELIEKYGIDSNKGYGAKKHMDGIKEHGITIWHRRSFGPCKDFA</sequence>
<dbReference type="GO" id="GO:0032299">
    <property type="term" value="C:ribonuclease H2 complex"/>
    <property type="evidence" value="ECO:0007669"/>
    <property type="project" value="TreeGrafter"/>
</dbReference>
<evidence type="ECO:0000256" key="8">
    <source>
        <dbReference type="ARBA" id="ARBA00022490"/>
    </source>
</evidence>
<dbReference type="InterPro" id="IPR024567">
    <property type="entry name" value="RNase_HII/HIII_dom"/>
</dbReference>
<dbReference type="InterPro" id="IPR036397">
    <property type="entry name" value="RNaseH_sf"/>
</dbReference>
<keyword evidence="10" id="KW-0479">Metal-binding</keyword>
<reference evidence="15" key="1">
    <citation type="journal article" date="2020" name="Nature">
        <title>Giant virus diversity and host interactions through global metagenomics.</title>
        <authorList>
            <person name="Schulz F."/>
            <person name="Roux S."/>
            <person name="Paez-Espino D."/>
            <person name="Jungbluth S."/>
            <person name="Walsh D.A."/>
            <person name="Denef V.J."/>
            <person name="McMahon K.D."/>
            <person name="Konstantinidis K.T."/>
            <person name="Eloe-Fadrosh E.A."/>
            <person name="Kyrpides N.C."/>
            <person name="Woyke T."/>
        </authorList>
    </citation>
    <scope>NUCLEOTIDE SEQUENCE</scope>
    <source>
        <strain evidence="15">GVMAG-M-3300023184-178</strain>
    </source>
</reference>
<dbReference type="SUPFAM" id="SSF53098">
    <property type="entry name" value="Ribonuclease H-like"/>
    <property type="match status" value="1"/>
</dbReference>
<evidence type="ECO:0000256" key="4">
    <source>
        <dbReference type="ARBA" id="ARBA00004496"/>
    </source>
</evidence>
<dbReference type="Pfam" id="PF01351">
    <property type="entry name" value="RNase_HII"/>
    <property type="match status" value="1"/>
</dbReference>
<dbReference type="EMBL" id="MN740032">
    <property type="protein sequence ID" value="QHT85100.1"/>
    <property type="molecule type" value="Genomic_DNA"/>
</dbReference>
<comment type="catalytic activity">
    <reaction evidence="1">
        <text>Endonucleolytic cleavage to 5'-phosphomonoester.</text>
        <dbReference type="EC" id="3.1.26.4"/>
    </reaction>
</comment>
<dbReference type="GO" id="GO:0043137">
    <property type="term" value="P:DNA replication, removal of RNA primer"/>
    <property type="evidence" value="ECO:0007669"/>
    <property type="project" value="TreeGrafter"/>
</dbReference>
<keyword evidence="12" id="KW-0378">Hydrolase</keyword>
<dbReference type="GO" id="GO:0004523">
    <property type="term" value="F:RNA-DNA hybrid ribonuclease activity"/>
    <property type="evidence" value="ECO:0007669"/>
    <property type="project" value="UniProtKB-EC"/>
</dbReference>
<comment type="cofactor">
    <cofactor evidence="2">
        <name>Mn(2+)</name>
        <dbReference type="ChEBI" id="CHEBI:29035"/>
    </cofactor>
</comment>
<comment type="similarity">
    <text evidence="5">Belongs to the RNase HII family.</text>
</comment>